<sequence length="73" mass="7812">MRTFADISVLIVSLYCVTVLVKYTLGSIGIILKDKDAKKILLNAGIIIAGIVITALVVFTDKFSAVQELVASL</sequence>
<keyword evidence="3" id="KW-1185">Reference proteome</keyword>
<dbReference type="EMBL" id="NPJF01000054">
    <property type="protein sequence ID" value="OYP53755.1"/>
    <property type="molecule type" value="Genomic_DNA"/>
</dbReference>
<evidence type="ECO:0000256" key="1">
    <source>
        <dbReference type="SAM" id="Phobius"/>
    </source>
</evidence>
<reference evidence="2 3" key="1">
    <citation type="submission" date="2017-08" db="EMBL/GenBank/DDBJ databases">
        <title>Comparative genomics of non-oral Prevotella species.</title>
        <authorList>
            <person name="Accetto T."/>
            <person name="Nograsek B."/>
            <person name="Avgustin G."/>
        </authorList>
    </citation>
    <scope>NUCLEOTIDE SEQUENCE [LARGE SCALE GENOMIC DNA]</scope>
    <source>
        <strain evidence="2 3">TC1-1</strain>
    </source>
</reference>
<keyword evidence="1" id="KW-1133">Transmembrane helix</keyword>
<keyword evidence="1" id="KW-0812">Transmembrane</keyword>
<dbReference type="RefSeq" id="WP_094448914.1">
    <property type="nucleotide sequence ID" value="NZ_CP091802.1"/>
</dbReference>
<proteinExistence type="predicted"/>
<organism evidence="2 3">
    <name type="scientific">Segatella bryantii</name>
    <name type="common">Prevotella bryantii</name>
    <dbReference type="NCBI Taxonomy" id="77095"/>
    <lineage>
        <taxon>Bacteria</taxon>
        <taxon>Pseudomonadati</taxon>
        <taxon>Bacteroidota</taxon>
        <taxon>Bacteroidia</taxon>
        <taxon>Bacteroidales</taxon>
        <taxon>Prevotellaceae</taxon>
        <taxon>Segatella</taxon>
    </lineage>
</organism>
<evidence type="ECO:0000313" key="2">
    <source>
        <dbReference type="EMBL" id="OYP53755.1"/>
    </source>
</evidence>
<accession>A0ABX4EF55</accession>
<dbReference type="Proteomes" id="UP000216189">
    <property type="component" value="Unassembled WGS sequence"/>
</dbReference>
<comment type="caution">
    <text evidence="2">The sequence shown here is derived from an EMBL/GenBank/DDBJ whole genome shotgun (WGS) entry which is preliminary data.</text>
</comment>
<keyword evidence="1" id="KW-0472">Membrane</keyword>
<gene>
    <name evidence="2" type="ORF">CIK91_11210</name>
</gene>
<feature type="transmembrane region" description="Helical" evidence="1">
    <location>
        <begin position="40"/>
        <end position="59"/>
    </location>
</feature>
<protein>
    <submittedName>
        <fullName evidence="2">Uncharacterized protein</fullName>
    </submittedName>
</protein>
<feature type="transmembrane region" description="Helical" evidence="1">
    <location>
        <begin position="12"/>
        <end position="33"/>
    </location>
</feature>
<evidence type="ECO:0000313" key="3">
    <source>
        <dbReference type="Proteomes" id="UP000216189"/>
    </source>
</evidence>
<name>A0ABX4EF55_SEGBR</name>